<feature type="chain" id="PRO_5047037292" evidence="1">
    <location>
        <begin position="31"/>
        <end position="415"/>
    </location>
</feature>
<gene>
    <name evidence="2" type="ORF">NEH16_14990</name>
</gene>
<protein>
    <submittedName>
        <fullName evidence="2">Uncharacterized protein</fullName>
    </submittedName>
</protein>
<dbReference type="RefSeq" id="WP_265542827.1">
    <property type="nucleotide sequence ID" value="NZ_CP098740.1"/>
</dbReference>
<dbReference type="EMBL" id="CP098740">
    <property type="protein sequence ID" value="UZK55261.1"/>
    <property type="molecule type" value="Genomic_DNA"/>
</dbReference>
<keyword evidence="1" id="KW-0732">Signal</keyword>
<dbReference type="SUPFAM" id="SSF101898">
    <property type="entry name" value="NHL repeat"/>
    <property type="match status" value="1"/>
</dbReference>
<feature type="signal peptide" evidence="1">
    <location>
        <begin position="1"/>
        <end position="30"/>
    </location>
</feature>
<sequence length="415" mass="42936">MTVFIRGRVALVGAVAGATVLATAAVPASAADPAPATVATTGVYGLDFAGGRLVTAEQSPSGDRMVYDRQVSADATTVGARESRVFAGTYANGAYLRTVPCDNGACVYLMASGHGDVGTVSVDGDDAGTESVKFWAPGNAYRGGDVKYPAGTAKVVDMTGRAYVVNGGSPAKQRAAMYPGYTSTADPIVRTPSAASVWGTALWAATTATGALTATDLQTKKVVETAATGAPCVIKEVHAVGRWVYWNCGTTGAAGVYDRTAKKSFTVPSGPALVGDGYLVRHDRSAGELLLTDFHTGKAAAPRAIAALPAGKTADQRRLTWAVDKFGGDIAYLDAAQTLHIVNSGVPAQPLAKIASDVGDAYMDIKGVNGLEAWNSTWQFNKPVTWTYTVKDWTGRTVRTLKGVTGPRRTSTGTA</sequence>
<keyword evidence="3" id="KW-1185">Reference proteome</keyword>
<evidence type="ECO:0000313" key="2">
    <source>
        <dbReference type="EMBL" id="UZK55261.1"/>
    </source>
</evidence>
<dbReference type="Proteomes" id="UP001164963">
    <property type="component" value="Chromosome"/>
</dbReference>
<proteinExistence type="predicted"/>
<name>A0ABY6PU10_9ACTN</name>
<evidence type="ECO:0000313" key="3">
    <source>
        <dbReference type="Proteomes" id="UP001164963"/>
    </source>
</evidence>
<organism evidence="2 3">
    <name type="scientific">Streptomyces drozdowiczii</name>
    <dbReference type="NCBI Taxonomy" id="202862"/>
    <lineage>
        <taxon>Bacteria</taxon>
        <taxon>Bacillati</taxon>
        <taxon>Actinomycetota</taxon>
        <taxon>Actinomycetes</taxon>
        <taxon>Kitasatosporales</taxon>
        <taxon>Streptomycetaceae</taxon>
        <taxon>Streptomyces</taxon>
    </lineage>
</organism>
<evidence type="ECO:0000256" key="1">
    <source>
        <dbReference type="SAM" id="SignalP"/>
    </source>
</evidence>
<accession>A0ABY6PU10</accession>
<reference evidence="2" key="1">
    <citation type="journal article" date="2022" name="Front. Microbiol.">
        <title>Mirubactin C rescues the lethal effect of cell wall biosynthesis mutations in Bacillus subtilis.</title>
        <authorList>
            <person name="Kepplinger B."/>
            <person name="Wen X."/>
            <person name="Tyler A.R."/>
            <person name="Kim B.Y."/>
            <person name="Brown J."/>
            <person name="Banks P."/>
            <person name="Dashti Y."/>
            <person name="Mackenzie E.S."/>
            <person name="Wills C."/>
            <person name="Kawai Y."/>
            <person name="Waldron K.J."/>
            <person name="Allenby N.E.E."/>
            <person name="Wu L.J."/>
            <person name="Hall M.J."/>
            <person name="Errington J."/>
        </authorList>
    </citation>
    <scope>NUCLEOTIDE SEQUENCE</scope>
    <source>
        <strain evidence="2">MDA8-470</strain>
    </source>
</reference>